<comment type="caution">
    <text evidence="3">The sequence shown here is derived from an EMBL/GenBank/DDBJ whole genome shotgun (WGS) entry which is preliminary data.</text>
</comment>
<dbReference type="PANTHER" id="PTHR47396:SF1">
    <property type="entry name" value="ATP-DEPENDENT HELICASE IRC3-RELATED"/>
    <property type="match status" value="1"/>
</dbReference>
<dbReference type="InterPro" id="IPR027417">
    <property type="entry name" value="P-loop_NTPase"/>
</dbReference>
<keyword evidence="3" id="KW-0347">Helicase</keyword>
<dbReference type="InterPro" id="IPR050742">
    <property type="entry name" value="Helicase_Restrict-Modif_Enz"/>
</dbReference>
<dbReference type="Proteomes" id="UP000271031">
    <property type="component" value="Unassembled WGS sequence"/>
</dbReference>
<evidence type="ECO:0000313" key="3">
    <source>
        <dbReference type="EMBL" id="RNB79639.1"/>
    </source>
</evidence>
<dbReference type="PANTHER" id="PTHR47396">
    <property type="entry name" value="TYPE I RESTRICTION ENZYME ECOKI R PROTEIN"/>
    <property type="match status" value="1"/>
</dbReference>
<keyword evidence="3" id="KW-0547">Nucleotide-binding</keyword>
<dbReference type="AlphaFoldDB" id="A0A3M8CVV2"/>
<sequence>MKLQFDSQQQHQLDAIQAAVELFDGQPLSRGNYEVNLDALASGMLSECGYGNQLAIDEESILANVQRIQARNGLSAAETLDGMHFSIEMETGTGKTYVYLRTIMELQRKYGFTKFIIVVPSVAIREGVLKNLQLTREHFLALYENQPYDYHVYDSKRISSLRQFAHADKLQIMVINIDAFNKKENNIIHKENDRLSGRKPIEFIQATRPIVIIDEPQNMESTQAKVALDSLDPLCTLRYSATHRNLYNLLYRLDPVKAYDWKLVKRIEVDSVLDDPDFNQPYIRLDSVETTNGKLVAKLLIDVQKSGGPERKLVSISKTGTDLHQLSGEREQYRGFVVDQIDSATKTVTFANGRHIQCGQEFGGRTDELMRAQIRETVKEHLEKELRIQELLPEGRRLKVLSLFFIDKVAHYADEDGKIRRWFVEAYRELREKPRYAALQLPDENLVHNGYFATDSRGKAKDTKGNTKADDDAYELIMRDKERLLSRSEPLRFIFSHSALREGWDNPNVFQICTLNETRSELKKRQEIGRGLRLPVDETGNRVFDSSINRLTVIANESYEDFAAGLQREIEEECGVTFSRERLDNKRQRKQLRLVSKWRSNQDFLALWERIKQRTHYRVEYESEALIRQAGDAIRQMPPITAPRIRTQRHSIEVTERGVVTQMLAAREQRVEPEITGPVAVPDLIGYLQRETELTRRTIADILIQSGRLADAFVNPQQFLDQTAREIRAAMTRLMVAGVKYERINGSEYEMLLFEQNEISSYLSRAIDVKHSLYNAVECDSEVEKQFALELDAREDVSFFLKLPRWFKVDTPLGTYNPDWAVVKRESGEEAKLYLVAETKATLEADQLRDSENLKITCGQAHFRALEDVQFKKVSHAEQI</sequence>
<evidence type="ECO:0000259" key="2">
    <source>
        <dbReference type="Pfam" id="PF19778"/>
    </source>
</evidence>
<dbReference type="GO" id="GO:0004386">
    <property type="term" value="F:helicase activity"/>
    <property type="evidence" value="ECO:0007669"/>
    <property type="project" value="UniProtKB-KW"/>
</dbReference>
<dbReference type="SUPFAM" id="SSF52540">
    <property type="entry name" value="P-loop containing nucleoside triphosphate hydrolases"/>
    <property type="match status" value="2"/>
</dbReference>
<dbReference type="InterPro" id="IPR006935">
    <property type="entry name" value="Helicase/UvrB_N"/>
</dbReference>
<dbReference type="Pfam" id="PF19778">
    <property type="entry name" value="RE_endonuc"/>
    <property type="match status" value="1"/>
</dbReference>
<accession>A0A3M8CVV2</accession>
<protein>
    <submittedName>
        <fullName evidence="3">DEAD/DEAH box helicase</fullName>
    </submittedName>
</protein>
<feature type="domain" description="Helicase/UvrB N-terminal" evidence="1">
    <location>
        <begin position="82"/>
        <end position="243"/>
    </location>
</feature>
<keyword evidence="3" id="KW-0378">Hydrolase</keyword>
<dbReference type="GO" id="GO:0003677">
    <property type="term" value="F:DNA binding"/>
    <property type="evidence" value="ECO:0007669"/>
    <property type="project" value="InterPro"/>
</dbReference>
<reference evidence="3 4" key="1">
    <citation type="submission" date="2018-10" db="EMBL/GenBank/DDBJ databases">
        <title>Phylogenomics of Brevibacillus.</title>
        <authorList>
            <person name="Dunlap C."/>
        </authorList>
    </citation>
    <scope>NUCLEOTIDE SEQUENCE [LARGE SCALE GENOMIC DNA]</scope>
    <source>
        <strain evidence="3 4">JCM 15716</strain>
    </source>
</reference>
<feature type="domain" description="Type III restriction enzyme C-terminal endonuclease" evidence="2">
    <location>
        <begin position="771"/>
        <end position="876"/>
    </location>
</feature>
<dbReference type="RefSeq" id="WP_122921489.1">
    <property type="nucleotide sequence ID" value="NZ_RHHQ01000028.1"/>
</dbReference>
<proteinExistence type="predicted"/>
<keyword evidence="4" id="KW-1185">Reference proteome</keyword>
<dbReference type="Gene3D" id="3.40.50.300">
    <property type="entry name" value="P-loop containing nucleotide triphosphate hydrolases"/>
    <property type="match status" value="2"/>
</dbReference>
<keyword evidence="3" id="KW-0067">ATP-binding</keyword>
<gene>
    <name evidence="3" type="ORF">EDM56_29430</name>
</gene>
<dbReference type="GO" id="GO:0015668">
    <property type="term" value="F:type III site-specific deoxyribonuclease activity"/>
    <property type="evidence" value="ECO:0007669"/>
    <property type="project" value="InterPro"/>
</dbReference>
<evidence type="ECO:0000259" key="1">
    <source>
        <dbReference type="Pfam" id="PF04851"/>
    </source>
</evidence>
<dbReference type="GO" id="GO:0005524">
    <property type="term" value="F:ATP binding"/>
    <property type="evidence" value="ECO:0007669"/>
    <property type="project" value="InterPro"/>
</dbReference>
<dbReference type="Pfam" id="PF04851">
    <property type="entry name" value="ResIII"/>
    <property type="match status" value="1"/>
</dbReference>
<name>A0A3M8CVV2_9BACL</name>
<dbReference type="GO" id="GO:0005829">
    <property type="term" value="C:cytosol"/>
    <property type="evidence" value="ECO:0007669"/>
    <property type="project" value="TreeGrafter"/>
</dbReference>
<dbReference type="InterPro" id="IPR045572">
    <property type="entry name" value="RE_endonuc_C"/>
</dbReference>
<evidence type="ECO:0000313" key="4">
    <source>
        <dbReference type="Proteomes" id="UP000271031"/>
    </source>
</evidence>
<organism evidence="3 4">
    <name type="scientific">Brevibacillus fluminis</name>
    <dbReference type="NCBI Taxonomy" id="511487"/>
    <lineage>
        <taxon>Bacteria</taxon>
        <taxon>Bacillati</taxon>
        <taxon>Bacillota</taxon>
        <taxon>Bacilli</taxon>
        <taxon>Bacillales</taxon>
        <taxon>Paenibacillaceae</taxon>
        <taxon>Brevibacillus</taxon>
    </lineage>
</organism>
<dbReference type="OrthoDB" id="9804145at2"/>
<dbReference type="EMBL" id="RHHQ01000028">
    <property type="protein sequence ID" value="RNB79639.1"/>
    <property type="molecule type" value="Genomic_DNA"/>
</dbReference>